<keyword evidence="3" id="KW-1185">Reference proteome</keyword>
<dbReference type="EMBL" id="KB206169">
    <property type="protein sequence ID" value="ELP95102.1"/>
    <property type="molecule type" value="Genomic_DNA"/>
</dbReference>
<keyword evidence="1" id="KW-1133">Transmembrane helix</keyword>
<gene>
    <name evidence="2" type="ORF">EIN_254560</name>
</gene>
<protein>
    <submittedName>
        <fullName evidence="2">Uncharacterized protein</fullName>
    </submittedName>
</protein>
<accession>A0A0A1UHC9</accession>
<keyword evidence="1" id="KW-0472">Membrane</keyword>
<sequence length="110" mass="12706">MSDDSSEYFDFPLQKLVITAEYIVLAGLCLVQSIRIIKNHHKICGFQNVLVLLLMFWSIFRVVETMIAFLLIVLDVHENEINAMSPEEWLITEFVPKNYILSITNTTAIE</sequence>
<evidence type="ECO:0000313" key="2">
    <source>
        <dbReference type="EMBL" id="ELP95102.1"/>
    </source>
</evidence>
<dbReference type="KEGG" id="eiv:EIN_254560"/>
<proteinExistence type="predicted"/>
<reference evidence="2 3" key="1">
    <citation type="submission" date="2012-10" db="EMBL/GenBank/DDBJ databases">
        <authorList>
            <person name="Zafar N."/>
            <person name="Inman J."/>
            <person name="Hall N."/>
            <person name="Lorenzi H."/>
            <person name="Caler E."/>
        </authorList>
    </citation>
    <scope>NUCLEOTIDE SEQUENCE [LARGE SCALE GENOMIC DNA]</scope>
    <source>
        <strain evidence="2 3">IP1</strain>
    </source>
</reference>
<dbReference type="RefSeq" id="XP_004261873.1">
    <property type="nucleotide sequence ID" value="XM_004261825.1"/>
</dbReference>
<name>A0A0A1UHC9_ENTIV</name>
<dbReference type="GeneID" id="14894047"/>
<dbReference type="Proteomes" id="UP000014680">
    <property type="component" value="Unassembled WGS sequence"/>
</dbReference>
<evidence type="ECO:0000313" key="3">
    <source>
        <dbReference type="Proteomes" id="UP000014680"/>
    </source>
</evidence>
<feature type="transmembrane region" description="Helical" evidence="1">
    <location>
        <begin position="49"/>
        <end position="74"/>
    </location>
</feature>
<dbReference type="VEuPathDB" id="AmoebaDB:EIN_254560"/>
<feature type="transmembrane region" description="Helical" evidence="1">
    <location>
        <begin position="16"/>
        <end position="37"/>
    </location>
</feature>
<keyword evidence="1" id="KW-0812">Transmembrane</keyword>
<organism evidence="2 3">
    <name type="scientific">Entamoeba invadens IP1</name>
    <dbReference type="NCBI Taxonomy" id="370355"/>
    <lineage>
        <taxon>Eukaryota</taxon>
        <taxon>Amoebozoa</taxon>
        <taxon>Evosea</taxon>
        <taxon>Archamoebae</taxon>
        <taxon>Mastigamoebida</taxon>
        <taxon>Entamoebidae</taxon>
        <taxon>Entamoeba</taxon>
    </lineage>
</organism>
<evidence type="ECO:0000256" key="1">
    <source>
        <dbReference type="SAM" id="Phobius"/>
    </source>
</evidence>
<dbReference type="AlphaFoldDB" id="A0A0A1UHC9"/>